<feature type="chain" id="PRO_5021851868" description="Secreted protein" evidence="1">
    <location>
        <begin position="27"/>
        <end position="252"/>
    </location>
</feature>
<protein>
    <recommendedName>
        <fullName evidence="4">Secreted protein</fullName>
    </recommendedName>
</protein>
<accession>A0A543G5I8</accession>
<dbReference type="RefSeq" id="WP_133063122.1">
    <property type="nucleotide sequence ID" value="NZ_VFPJ01000001.1"/>
</dbReference>
<reference evidence="2 3" key="1">
    <citation type="submission" date="2019-06" db="EMBL/GenBank/DDBJ databases">
        <title>Genomic Encyclopedia of Archaeal and Bacterial Type Strains, Phase II (KMG-II): from individual species to whole genera.</title>
        <authorList>
            <person name="Goeker M."/>
        </authorList>
    </citation>
    <scope>NUCLEOTIDE SEQUENCE [LARGE SCALE GENOMIC DNA]</scope>
    <source>
        <strain evidence="2 3">DSM 24789</strain>
    </source>
</reference>
<sequence length="252" mass="28889">MKKNQHNFLQQVLFLMGFMLCGYAQAQELNQYKYALVPSKFSFLKEVDAYHLNTLSKLYLQKYGFETYLDSDTQPEDFVQNNCNKIFMDLIENNSLFATKITIVLKDCKGNILSKSDEATSREKEYAVAYNMALRMAFNNYLALKNHQYKPTATEKKEPEILHNQATTPIDSAQDLNTTNTFLAAKTAQGYLLHHPKTGAITWQLYQTSTPDVYLAVSNTIKGVVFIKNNALKLEYFEENAIKSIVLPVQFQ</sequence>
<comment type="caution">
    <text evidence="2">The sequence shown here is derived from an EMBL/GenBank/DDBJ whole genome shotgun (WGS) entry which is preliminary data.</text>
</comment>
<evidence type="ECO:0000313" key="2">
    <source>
        <dbReference type="EMBL" id="TQM41348.1"/>
    </source>
</evidence>
<dbReference type="Proteomes" id="UP000320773">
    <property type="component" value="Unassembled WGS sequence"/>
</dbReference>
<name>A0A543G5I8_9FLAO</name>
<evidence type="ECO:0000256" key="1">
    <source>
        <dbReference type="SAM" id="SignalP"/>
    </source>
</evidence>
<organism evidence="2 3">
    <name type="scientific">Flavobacterium branchiophilum</name>
    <dbReference type="NCBI Taxonomy" id="55197"/>
    <lineage>
        <taxon>Bacteria</taxon>
        <taxon>Pseudomonadati</taxon>
        <taxon>Bacteroidota</taxon>
        <taxon>Flavobacteriia</taxon>
        <taxon>Flavobacteriales</taxon>
        <taxon>Flavobacteriaceae</taxon>
        <taxon>Flavobacterium</taxon>
    </lineage>
</organism>
<evidence type="ECO:0008006" key="4">
    <source>
        <dbReference type="Google" id="ProtNLM"/>
    </source>
</evidence>
<gene>
    <name evidence="2" type="ORF">BC670_2302</name>
</gene>
<proteinExistence type="predicted"/>
<feature type="signal peptide" evidence="1">
    <location>
        <begin position="1"/>
        <end position="26"/>
    </location>
</feature>
<dbReference type="AlphaFoldDB" id="A0A543G5I8"/>
<dbReference type="EMBL" id="VFPJ01000001">
    <property type="protein sequence ID" value="TQM41348.1"/>
    <property type="molecule type" value="Genomic_DNA"/>
</dbReference>
<evidence type="ECO:0000313" key="3">
    <source>
        <dbReference type="Proteomes" id="UP000320773"/>
    </source>
</evidence>
<keyword evidence="1" id="KW-0732">Signal</keyword>